<name>A0A9N9A713_9GLOM</name>
<evidence type="ECO:0000313" key="1">
    <source>
        <dbReference type="EMBL" id="CAG8520273.1"/>
    </source>
</evidence>
<dbReference type="OrthoDB" id="2459681at2759"/>
<dbReference type="EMBL" id="CAJVPS010001016">
    <property type="protein sequence ID" value="CAG8520273.1"/>
    <property type="molecule type" value="Genomic_DNA"/>
</dbReference>
<dbReference type="AlphaFoldDB" id="A0A9N9A713"/>
<organism evidence="1 2">
    <name type="scientific">Ambispora leptoticha</name>
    <dbReference type="NCBI Taxonomy" id="144679"/>
    <lineage>
        <taxon>Eukaryota</taxon>
        <taxon>Fungi</taxon>
        <taxon>Fungi incertae sedis</taxon>
        <taxon>Mucoromycota</taxon>
        <taxon>Glomeromycotina</taxon>
        <taxon>Glomeromycetes</taxon>
        <taxon>Archaeosporales</taxon>
        <taxon>Ambisporaceae</taxon>
        <taxon>Ambispora</taxon>
    </lineage>
</organism>
<protein>
    <submittedName>
        <fullName evidence="1">5216_t:CDS:1</fullName>
    </submittedName>
</protein>
<comment type="caution">
    <text evidence="1">The sequence shown here is derived from an EMBL/GenBank/DDBJ whole genome shotgun (WGS) entry which is preliminary data.</text>
</comment>
<dbReference type="Proteomes" id="UP000789508">
    <property type="component" value="Unassembled WGS sequence"/>
</dbReference>
<keyword evidence="2" id="KW-1185">Reference proteome</keyword>
<proteinExistence type="predicted"/>
<accession>A0A9N9A713</accession>
<evidence type="ECO:0000313" key="2">
    <source>
        <dbReference type="Proteomes" id="UP000789508"/>
    </source>
</evidence>
<gene>
    <name evidence="1" type="ORF">ALEPTO_LOCUS4428</name>
</gene>
<reference evidence="1" key="1">
    <citation type="submission" date="2021-06" db="EMBL/GenBank/DDBJ databases">
        <authorList>
            <person name="Kallberg Y."/>
            <person name="Tangrot J."/>
            <person name="Rosling A."/>
        </authorList>
    </citation>
    <scope>NUCLEOTIDE SEQUENCE</scope>
    <source>
        <strain evidence="1">FL130A</strain>
    </source>
</reference>
<sequence length="51" mass="5442">MKPTTNNQSTTFNPIAIIVPNGAIKGPTSDPNDGNGSTQCLQLKALRTRRC</sequence>